<dbReference type="InterPro" id="IPR000953">
    <property type="entry name" value="Chromo/chromo_shadow_dom"/>
</dbReference>
<dbReference type="PROSITE" id="PS50013">
    <property type="entry name" value="CHROMO_2"/>
    <property type="match status" value="1"/>
</dbReference>
<name>A0ABR3FEP2_9AGAR</name>
<evidence type="ECO:0000259" key="4">
    <source>
        <dbReference type="PROSITE" id="PS50013"/>
    </source>
</evidence>
<organism evidence="5 6">
    <name type="scientific">Marasmius crinis-equi</name>
    <dbReference type="NCBI Taxonomy" id="585013"/>
    <lineage>
        <taxon>Eukaryota</taxon>
        <taxon>Fungi</taxon>
        <taxon>Dikarya</taxon>
        <taxon>Basidiomycota</taxon>
        <taxon>Agaricomycotina</taxon>
        <taxon>Agaricomycetes</taxon>
        <taxon>Agaricomycetidae</taxon>
        <taxon>Agaricales</taxon>
        <taxon>Marasmiineae</taxon>
        <taxon>Marasmiaceae</taxon>
        <taxon>Marasmius</taxon>
    </lineage>
</organism>
<feature type="compositionally biased region" description="Basic residues" evidence="3">
    <location>
        <begin position="262"/>
        <end position="274"/>
    </location>
</feature>
<keyword evidence="6" id="KW-1185">Reference proteome</keyword>
<comment type="subcellular location">
    <subcellularLocation>
        <location evidence="1">Nucleus</location>
    </subcellularLocation>
</comment>
<dbReference type="InterPro" id="IPR016197">
    <property type="entry name" value="Chromo-like_dom_sf"/>
</dbReference>
<evidence type="ECO:0000256" key="2">
    <source>
        <dbReference type="ARBA" id="ARBA00023242"/>
    </source>
</evidence>
<proteinExistence type="predicted"/>
<evidence type="ECO:0000313" key="5">
    <source>
        <dbReference type="EMBL" id="KAL0573743.1"/>
    </source>
</evidence>
<dbReference type="SMART" id="SM00298">
    <property type="entry name" value="CHROMO"/>
    <property type="match status" value="1"/>
</dbReference>
<evidence type="ECO:0000313" key="6">
    <source>
        <dbReference type="Proteomes" id="UP001465976"/>
    </source>
</evidence>
<dbReference type="EMBL" id="JBAHYK010000469">
    <property type="protein sequence ID" value="KAL0573743.1"/>
    <property type="molecule type" value="Genomic_DNA"/>
</dbReference>
<gene>
    <name evidence="5" type="ORF">V5O48_008204</name>
</gene>
<accession>A0ABR3FEP2</accession>
<reference evidence="5 6" key="1">
    <citation type="submission" date="2024-02" db="EMBL/GenBank/DDBJ databases">
        <title>A draft genome for the cacao thread blight pathogen Marasmius crinis-equi.</title>
        <authorList>
            <person name="Cohen S.P."/>
            <person name="Baruah I.K."/>
            <person name="Amoako-Attah I."/>
            <person name="Bukari Y."/>
            <person name="Meinhardt L.W."/>
            <person name="Bailey B.A."/>
        </authorList>
    </citation>
    <scope>NUCLEOTIDE SEQUENCE [LARGE SCALE GENOMIC DNA]</scope>
    <source>
        <strain evidence="5 6">GH-76</strain>
    </source>
</reference>
<dbReference type="Proteomes" id="UP001465976">
    <property type="component" value="Unassembled WGS sequence"/>
</dbReference>
<feature type="domain" description="Chromo" evidence="4">
    <location>
        <begin position="8"/>
        <end position="68"/>
    </location>
</feature>
<dbReference type="PROSITE" id="PS00598">
    <property type="entry name" value="CHROMO_1"/>
    <property type="match status" value="1"/>
</dbReference>
<dbReference type="Pfam" id="PF00385">
    <property type="entry name" value="Chromo"/>
    <property type="match status" value="1"/>
</dbReference>
<comment type="caution">
    <text evidence="5">The sequence shown here is derived from an EMBL/GenBank/DDBJ whole genome shotgun (WGS) entry which is preliminary data.</text>
</comment>
<dbReference type="SUPFAM" id="SSF54160">
    <property type="entry name" value="Chromo domain-like"/>
    <property type="match status" value="1"/>
</dbReference>
<dbReference type="InterPro" id="IPR023779">
    <property type="entry name" value="Chromodomain_CS"/>
</dbReference>
<evidence type="ECO:0000256" key="1">
    <source>
        <dbReference type="ARBA" id="ARBA00004123"/>
    </source>
</evidence>
<feature type="region of interest" description="Disordered" evidence="3">
    <location>
        <begin position="257"/>
        <end position="299"/>
    </location>
</feature>
<sequence>MSKSQDAWELGYIRAARQTTDGNWKYRVKWVGYSHHQNSWEPALNLLTCERSIEEFQQNSILQEIEDDGTKVYIGEGKWLKKKREEAKIQDAHAKNPAPTEFKLEAATLWNAPANFGLDPDNRTLSYQTALECLACVGINGSDLYKRVKADVKDPNDQDWISRDGCPICQEKHYDLGNGCLLACTDKKKIYCKQCVTGLLESQTNEHGQVQCSFKVVVVEDRDLNNLFAGPLCRKHTYLISTKWVFVNDEEKRQAAIEESHKRHRKNKKSKKRQRAAEQHKATASPDQGQAAPRASVQMNTQDACQLISSVHPGHV</sequence>
<protein>
    <recommendedName>
        <fullName evidence="4">Chromo domain-containing protein</fullName>
    </recommendedName>
</protein>
<evidence type="ECO:0000256" key="3">
    <source>
        <dbReference type="SAM" id="MobiDB-lite"/>
    </source>
</evidence>
<dbReference type="Gene3D" id="2.40.50.40">
    <property type="match status" value="1"/>
</dbReference>
<keyword evidence="2" id="KW-0539">Nucleus</keyword>
<dbReference type="InterPro" id="IPR023780">
    <property type="entry name" value="Chromo_domain"/>
</dbReference>